<evidence type="ECO:0000313" key="9">
    <source>
        <dbReference type="Proteomes" id="UP000595897"/>
    </source>
</evidence>
<feature type="chain" id="PRO_5039402070" evidence="7">
    <location>
        <begin position="26"/>
        <end position="461"/>
    </location>
</feature>
<feature type="region of interest" description="Disordered" evidence="6">
    <location>
        <begin position="30"/>
        <end position="52"/>
    </location>
</feature>
<evidence type="ECO:0000256" key="6">
    <source>
        <dbReference type="SAM" id="MobiDB-lite"/>
    </source>
</evidence>
<evidence type="ECO:0000256" key="1">
    <source>
        <dbReference type="ARBA" id="ARBA00022475"/>
    </source>
</evidence>
<dbReference type="PANTHER" id="PTHR43649">
    <property type="entry name" value="ARABINOSE-BINDING PROTEIN-RELATED"/>
    <property type="match status" value="1"/>
</dbReference>
<evidence type="ECO:0000256" key="5">
    <source>
        <dbReference type="ARBA" id="ARBA00023288"/>
    </source>
</evidence>
<dbReference type="EMBL" id="AP024169">
    <property type="protein sequence ID" value="BCN30609.1"/>
    <property type="molecule type" value="Genomic_DNA"/>
</dbReference>
<feature type="signal peptide" evidence="7">
    <location>
        <begin position="1"/>
        <end position="25"/>
    </location>
</feature>
<keyword evidence="9" id="KW-1185">Reference proteome</keyword>
<evidence type="ECO:0000256" key="7">
    <source>
        <dbReference type="SAM" id="SignalP"/>
    </source>
</evidence>
<dbReference type="Gene3D" id="3.40.190.10">
    <property type="entry name" value="Periplasmic binding protein-like II"/>
    <property type="match status" value="2"/>
</dbReference>
<dbReference type="InterPro" id="IPR006059">
    <property type="entry name" value="SBP"/>
</dbReference>
<proteinExistence type="predicted"/>
<dbReference type="KEGG" id="ahb:bsdtb5_19040"/>
<reference evidence="8 9" key="1">
    <citation type="submission" date="2020-11" db="EMBL/GenBank/DDBJ databases">
        <title>Draft genome sequencing of a Lachnospiraceae strain isolated from anoxic soil subjected to BSD treatment.</title>
        <authorList>
            <person name="Uek A."/>
            <person name="Tonouchi A."/>
        </authorList>
    </citation>
    <scope>NUCLEOTIDE SEQUENCE [LARGE SCALE GENOMIC DNA]</scope>
    <source>
        <strain evidence="8 9">TB5</strain>
    </source>
</reference>
<keyword evidence="5" id="KW-0449">Lipoprotein</keyword>
<gene>
    <name evidence="8" type="ORF">bsdtb5_19040</name>
</gene>
<dbReference type="SUPFAM" id="SSF53850">
    <property type="entry name" value="Periplasmic binding protein-like II"/>
    <property type="match status" value="1"/>
</dbReference>
<accession>A0A7R7EKT6</accession>
<dbReference type="PROSITE" id="PS51257">
    <property type="entry name" value="PROKAR_LIPOPROTEIN"/>
    <property type="match status" value="1"/>
</dbReference>
<dbReference type="Pfam" id="PF01547">
    <property type="entry name" value="SBP_bac_1"/>
    <property type="match status" value="1"/>
</dbReference>
<dbReference type="AlphaFoldDB" id="A0A7R7EKT6"/>
<organism evidence="8 9">
    <name type="scientific">Anaeromicropila herbilytica</name>
    <dbReference type="NCBI Taxonomy" id="2785025"/>
    <lineage>
        <taxon>Bacteria</taxon>
        <taxon>Bacillati</taxon>
        <taxon>Bacillota</taxon>
        <taxon>Clostridia</taxon>
        <taxon>Lachnospirales</taxon>
        <taxon>Lachnospiraceae</taxon>
        <taxon>Anaeromicropila</taxon>
    </lineage>
</organism>
<feature type="compositionally biased region" description="Basic and acidic residues" evidence="6">
    <location>
        <begin position="40"/>
        <end position="52"/>
    </location>
</feature>
<evidence type="ECO:0000313" key="8">
    <source>
        <dbReference type="EMBL" id="BCN30609.1"/>
    </source>
</evidence>
<keyword evidence="2 7" id="KW-0732">Signal</keyword>
<keyword evidence="1" id="KW-1003">Cell membrane</keyword>
<sequence>MKKMKKVKKVVALMLALVLVASSLTGCKSDKKTTNTSTKQSEDKSGDTDKSKEPVNIEILQYKVEINDQLQAAIDTYTKENPNVKITLQTIGGGEDIGVTYKSRAAAGDMPDIFNCIGPDECGRYKDFLEDLSDQPWVSHANAGMLDLDTIDGKVYGLPVSTEAFGLIANKKMFEDAGVDISNITTYDQLDQAFAALQAKIDDGSLADKWPMLKNVTAVQGAEKWVLGDHAVNVALAPEFKEDVFAAYNAKDIQFSYKDAYKDYIDLQLKYSANAKDHAGAVSVGYSDAVQGALALGSVAVIQQGNWIYNDVNTVDPKIAENLVFLPAPVKGYKEDSIFTLVANYWCVNSQSDAKVKQASKDFLNWLYQSDAGKDIVVNKFGFLPVFDNYGDLAPKDPLSKGILDYMKAGKVISAVFKGAPGADWLQQVFGSKVQGYLTGDLTWDQVFDESAKEWNSMRNK</sequence>
<evidence type="ECO:0000256" key="4">
    <source>
        <dbReference type="ARBA" id="ARBA00023139"/>
    </source>
</evidence>
<evidence type="ECO:0000256" key="2">
    <source>
        <dbReference type="ARBA" id="ARBA00022729"/>
    </source>
</evidence>
<dbReference type="RefSeq" id="WP_271715817.1">
    <property type="nucleotide sequence ID" value="NZ_AP024169.1"/>
</dbReference>
<keyword evidence="4" id="KW-0564">Palmitate</keyword>
<protein>
    <submittedName>
        <fullName evidence="8">ABC transporter substrate-binding protein</fullName>
    </submittedName>
</protein>
<dbReference type="InterPro" id="IPR050490">
    <property type="entry name" value="Bact_solute-bd_prot1"/>
</dbReference>
<evidence type="ECO:0000256" key="3">
    <source>
        <dbReference type="ARBA" id="ARBA00023136"/>
    </source>
</evidence>
<keyword evidence="3" id="KW-0472">Membrane</keyword>
<dbReference type="Proteomes" id="UP000595897">
    <property type="component" value="Chromosome"/>
</dbReference>
<name>A0A7R7EKT6_9FIRM</name>
<dbReference type="PANTHER" id="PTHR43649:SF33">
    <property type="entry name" value="POLYGALACTURONAN_RHAMNOGALACTURONAN-BINDING PROTEIN YTCQ"/>
    <property type="match status" value="1"/>
</dbReference>